<gene>
    <name evidence="2" type="ORF">A8L45_01315</name>
</gene>
<dbReference type="OrthoDB" id="9811746at2"/>
<evidence type="ECO:0000313" key="3">
    <source>
        <dbReference type="Proteomes" id="UP000094936"/>
    </source>
</evidence>
<name>A0A1C3ESJ3_9GAMM</name>
<dbReference type="AlphaFoldDB" id="A0A1C3ESJ3"/>
<dbReference type="InterPro" id="IPR015032">
    <property type="entry name" value="ThsB__TIR-like_domain"/>
</dbReference>
<comment type="caution">
    <text evidence="2">The sequence shown here is derived from an EMBL/GenBank/DDBJ whole genome shotgun (WGS) entry which is preliminary data.</text>
</comment>
<organism evidence="2 3">
    <name type="scientific">Veronia pacifica</name>
    <dbReference type="NCBI Taxonomy" id="1080227"/>
    <lineage>
        <taxon>Bacteria</taxon>
        <taxon>Pseudomonadati</taxon>
        <taxon>Pseudomonadota</taxon>
        <taxon>Gammaproteobacteria</taxon>
        <taxon>Vibrionales</taxon>
        <taxon>Vibrionaceae</taxon>
        <taxon>Veronia</taxon>
    </lineage>
</organism>
<evidence type="ECO:0000313" key="2">
    <source>
        <dbReference type="EMBL" id="ODA36267.1"/>
    </source>
</evidence>
<dbReference type="RefSeq" id="WP_068898408.1">
    <property type="nucleotide sequence ID" value="NZ_JBHUIF010000002.1"/>
</dbReference>
<feature type="domain" description="Thoeris protein ThsB TIR-like" evidence="1">
    <location>
        <begin position="61"/>
        <end position="112"/>
    </location>
</feature>
<accession>A0A1C3ESJ3</accession>
<keyword evidence="3" id="KW-1185">Reference proteome</keyword>
<protein>
    <recommendedName>
        <fullName evidence="1">Thoeris protein ThsB TIR-like domain-containing protein</fullName>
    </recommendedName>
</protein>
<dbReference type="Proteomes" id="UP000094936">
    <property type="component" value="Unassembled WGS sequence"/>
</dbReference>
<evidence type="ECO:0000259" key="1">
    <source>
        <dbReference type="Pfam" id="PF08937"/>
    </source>
</evidence>
<reference evidence="2 3" key="1">
    <citation type="submission" date="2016-05" db="EMBL/GenBank/DDBJ databases">
        <title>Genomic Taxonomy of the Vibrionaceae.</title>
        <authorList>
            <person name="Gomez-Gil B."/>
            <person name="Enciso-Ibarra J."/>
        </authorList>
    </citation>
    <scope>NUCLEOTIDE SEQUENCE [LARGE SCALE GENOMIC DNA]</scope>
    <source>
        <strain evidence="2 3">CAIM 1920</strain>
    </source>
</reference>
<proteinExistence type="predicted"/>
<sequence length="144" mass="16364">MPAMLVCYAQDDSAHFQSIKSLCASPQCGVSCVSGRCLPEGILSVGESQPDDLFTLPDHEKEAVKDFLSQVSKMLVLVSDKTTEDDWVRWQVASYRETRKKPDMLFMRVNGDRNAQMMQGDSKEDVVNWNKLRLIYWLENQGKA</sequence>
<dbReference type="EMBL" id="LYBM01000001">
    <property type="protein sequence ID" value="ODA36267.1"/>
    <property type="molecule type" value="Genomic_DNA"/>
</dbReference>
<dbReference type="Pfam" id="PF08937">
    <property type="entry name" value="ThsB_TIR"/>
    <property type="match status" value="1"/>
</dbReference>